<dbReference type="Pfam" id="PF01120">
    <property type="entry name" value="Alpha_L_fucos"/>
    <property type="match status" value="1"/>
</dbReference>
<feature type="domain" description="F5/8 type C" evidence="7">
    <location>
        <begin position="542"/>
        <end position="693"/>
    </location>
</feature>
<keyword evidence="5" id="KW-0326">Glycosidase</keyword>
<evidence type="ECO:0000259" key="7">
    <source>
        <dbReference type="PROSITE" id="PS50022"/>
    </source>
</evidence>
<dbReference type="InterPro" id="IPR017853">
    <property type="entry name" value="GH"/>
</dbReference>
<dbReference type="InterPro" id="IPR059177">
    <property type="entry name" value="GH29D-like_dom"/>
</dbReference>
<keyword evidence="3 6" id="KW-0732">Signal</keyword>
<evidence type="ECO:0000256" key="6">
    <source>
        <dbReference type="SAM" id="SignalP"/>
    </source>
</evidence>
<dbReference type="SMART" id="SM00812">
    <property type="entry name" value="Alpha_L_fucos"/>
    <property type="match status" value="1"/>
</dbReference>
<keyword evidence="4" id="KW-0378">Hydrolase</keyword>
<feature type="signal peptide" evidence="6">
    <location>
        <begin position="1"/>
        <end position="21"/>
    </location>
</feature>
<feature type="domain" description="F5/8 type C" evidence="7">
    <location>
        <begin position="344"/>
        <end position="482"/>
    </location>
</feature>
<dbReference type="SUPFAM" id="SSF49785">
    <property type="entry name" value="Galactose-binding domain-like"/>
    <property type="match status" value="2"/>
</dbReference>
<dbReference type="Gene3D" id="3.20.20.80">
    <property type="entry name" value="Glycosidases"/>
    <property type="match status" value="1"/>
</dbReference>
<evidence type="ECO:0000256" key="5">
    <source>
        <dbReference type="ARBA" id="ARBA00023295"/>
    </source>
</evidence>
<dbReference type="RefSeq" id="WP_072879806.1">
    <property type="nucleotide sequence ID" value="NZ_FOKU01000011.1"/>
</dbReference>
<comment type="caution">
    <text evidence="9">The sequence shown here is derived from an EMBL/GenBank/DDBJ whole genome shotgun (WGS) entry which is preliminary data.</text>
</comment>
<evidence type="ECO:0000256" key="3">
    <source>
        <dbReference type="ARBA" id="ARBA00022729"/>
    </source>
</evidence>
<dbReference type="InterPro" id="IPR000421">
    <property type="entry name" value="FA58C"/>
</dbReference>
<dbReference type="OrthoDB" id="1095333at2"/>
<evidence type="ECO:0000256" key="4">
    <source>
        <dbReference type="ARBA" id="ARBA00022801"/>
    </source>
</evidence>
<dbReference type="STRING" id="1055723.SAMN05216293_2233"/>
<evidence type="ECO:0000313" key="8">
    <source>
        <dbReference type="EMBL" id="SFC44784.1"/>
    </source>
</evidence>
<keyword evidence="11" id="KW-1185">Reference proteome</keyword>
<evidence type="ECO:0000313" key="11">
    <source>
        <dbReference type="Proteomes" id="UP000198940"/>
    </source>
</evidence>
<dbReference type="PROSITE" id="PS50022">
    <property type="entry name" value="FA58C_3"/>
    <property type="match status" value="2"/>
</dbReference>
<dbReference type="EMBL" id="FOKU01000011">
    <property type="protein sequence ID" value="SFC44784.1"/>
    <property type="molecule type" value="Genomic_DNA"/>
</dbReference>
<reference evidence="9 10" key="1">
    <citation type="submission" date="2016-11" db="EMBL/GenBank/DDBJ databases">
        <authorList>
            <person name="Varghese N."/>
            <person name="Submissions S."/>
        </authorList>
    </citation>
    <scope>NUCLEOTIDE SEQUENCE [LARGE SCALE GENOMIC DNA]</scope>
    <source>
        <strain evidence="9 10">CGMCC 1.12174</strain>
        <strain evidence="8 11">DSM 26351</strain>
    </source>
</reference>
<feature type="chain" id="PRO_5009922013" description="alpha-L-fucosidase" evidence="6">
    <location>
        <begin position="22"/>
        <end position="698"/>
    </location>
</feature>
<accession>A0A1M6WB92</accession>
<dbReference type="Proteomes" id="UP000184031">
    <property type="component" value="Unassembled WGS sequence"/>
</dbReference>
<dbReference type="PANTHER" id="PTHR10030:SF37">
    <property type="entry name" value="ALPHA-L-FUCOSIDASE-RELATED"/>
    <property type="match status" value="1"/>
</dbReference>
<dbReference type="GO" id="GO:0004560">
    <property type="term" value="F:alpha-L-fucosidase activity"/>
    <property type="evidence" value="ECO:0007669"/>
    <property type="project" value="InterPro"/>
</dbReference>
<dbReference type="GO" id="GO:0016139">
    <property type="term" value="P:glycoside catabolic process"/>
    <property type="evidence" value="ECO:0007669"/>
    <property type="project" value="TreeGrafter"/>
</dbReference>
<protein>
    <recommendedName>
        <fullName evidence="2">alpha-L-fucosidase</fullName>
        <ecNumber evidence="2">3.2.1.51</ecNumber>
    </recommendedName>
</protein>
<dbReference type="PROSITE" id="PS51257">
    <property type="entry name" value="PROKAR_LIPOPROTEIN"/>
    <property type="match status" value="1"/>
</dbReference>
<dbReference type="Gene3D" id="2.60.120.260">
    <property type="entry name" value="Galactose-binding domain-like"/>
    <property type="match status" value="2"/>
</dbReference>
<gene>
    <name evidence="8" type="ORF">SAMN04487891_11178</name>
    <name evidence="9" type="ORF">SAMN05216293_2233</name>
</gene>
<dbReference type="InterPro" id="IPR000933">
    <property type="entry name" value="Glyco_hydro_29"/>
</dbReference>
<evidence type="ECO:0000313" key="10">
    <source>
        <dbReference type="Proteomes" id="UP000184031"/>
    </source>
</evidence>
<dbReference type="InterPro" id="IPR008979">
    <property type="entry name" value="Galactose-bd-like_sf"/>
</dbReference>
<organism evidence="9 10">
    <name type="scientific">Flagellimonas taeanensis</name>
    <dbReference type="NCBI Taxonomy" id="1005926"/>
    <lineage>
        <taxon>Bacteria</taxon>
        <taxon>Pseudomonadati</taxon>
        <taxon>Bacteroidota</taxon>
        <taxon>Flavobacteriia</taxon>
        <taxon>Flavobacteriales</taxon>
        <taxon>Flavobacteriaceae</taxon>
        <taxon>Flagellimonas</taxon>
    </lineage>
</organism>
<dbReference type="GO" id="GO:0006004">
    <property type="term" value="P:fucose metabolic process"/>
    <property type="evidence" value="ECO:0007669"/>
    <property type="project" value="TreeGrafter"/>
</dbReference>
<evidence type="ECO:0000313" key="9">
    <source>
        <dbReference type="EMBL" id="SHK90991.1"/>
    </source>
</evidence>
<dbReference type="Pfam" id="PF13290">
    <property type="entry name" value="CHB_HEX_C_1"/>
    <property type="match status" value="1"/>
</dbReference>
<proteinExistence type="inferred from homology"/>
<comment type="similarity">
    <text evidence="1">Belongs to the glycosyl hydrolase 29 family.</text>
</comment>
<evidence type="ECO:0000256" key="2">
    <source>
        <dbReference type="ARBA" id="ARBA00012662"/>
    </source>
</evidence>
<dbReference type="AlphaFoldDB" id="A0A1M6WB92"/>
<name>A0A1M6WB92_9FLAO</name>
<dbReference type="Pfam" id="PF00754">
    <property type="entry name" value="F5_F8_type_C"/>
    <property type="match status" value="2"/>
</dbReference>
<dbReference type="EMBL" id="FRAT01000005">
    <property type="protein sequence ID" value="SHK90991.1"/>
    <property type="molecule type" value="Genomic_DNA"/>
</dbReference>
<dbReference type="EC" id="3.2.1.51" evidence="2"/>
<dbReference type="GO" id="GO:0005764">
    <property type="term" value="C:lysosome"/>
    <property type="evidence" value="ECO:0007669"/>
    <property type="project" value="TreeGrafter"/>
</dbReference>
<dbReference type="PANTHER" id="PTHR10030">
    <property type="entry name" value="ALPHA-L-FUCOSIDASE"/>
    <property type="match status" value="1"/>
</dbReference>
<dbReference type="Proteomes" id="UP000198940">
    <property type="component" value="Unassembled WGS sequence"/>
</dbReference>
<dbReference type="FunFam" id="3.20.20.80:FF:000052">
    <property type="entry name" value="Putative alpha-L-fucosidase 1"/>
    <property type="match status" value="1"/>
</dbReference>
<evidence type="ECO:0000256" key="1">
    <source>
        <dbReference type="ARBA" id="ARBA00007951"/>
    </source>
</evidence>
<sequence>MIRKAHILTLPLVLLFVACQTVEPPKAVGPTPSQRQMDWHELQYYAFVHFNMNTFTDMEWGTGGESPALFNPTQLDTRQWAKVAKDAGMKGIILTAKHHDGFCLWPTKTTEHSVKNSPWKDGKGDVVQELADACKEHGLKLGLYLSPWDRNNEHYGKPEYVKIFHEQLRELLTNYGELFEVWFDGANGGSGYYGGANETRKIDNKTYYEWEKTTEMIRELQPNAVIFSDGGPDIRWVGNEEGWANETNWSVMRRDEIHPGWPRYVELRSGHEDGTHWLPAEVNTSIRPGWYYHPGEDHQVKTLPRLVETYYESIGRNGNFLLNLPVDDRGLVHETDVQQLMVLKAQIDTDFAQELTQGNTASASNVRGSSSTFNAEKAIDGDFETYWATDDGTTQASITISFDKPTKINRILLQEYIPLGQRIKKFTVSAEVDGTWLVLDEQTTVGYKRILRFETVTATQIKVDILDAKGPITLSTLELYNAPPFLVDPKITRNRDGMISIEIPDDEVDVYVTTDGKEPTTTSNKYDGPFSVLTPTNVKVIAVNPNNGQQTQTVSQYFDLAKKDWKVVGALQNDIDVVKLMDDDPNTFWATDENSSNSNEITIDLGASHTITGFSYWPIQERYPFGIITKYEFWVSQDNRTWKSVSEGEFSNVANNRIEQKINFNPTLARYIKLNALEKHNGDTRTSFAEIGVFTTNQ</sequence>
<dbReference type="InterPro" id="IPR057739">
    <property type="entry name" value="Glyco_hydro_29_N"/>
</dbReference>
<dbReference type="SUPFAM" id="SSF51445">
    <property type="entry name" value="(Trans)glycosidases"/>
    <property type="match status" value="1"/>
</dbReference>